<dbReference type="Pfam" id="PF00311">
    <property type="entry name" value="PEPcase"/>
    <property type="match status" value="1"/>
</dbReference>
<dbReference type="PROSITE" id="PS00781">
    <property type="entry name" value="PEPCASE_1"/>
    <property type="match status" value="1"/>
</dbReference>
<comment type="cofactor">
    <cofactor evidence="1 10">
        <name>Mg(2+)</name>
        <dbReference type="ChEBI" id="CHEBI:18420"/>
    </cofactor>
</comment>
<evidence type="ECO:0000256" key="11">
    <source>
        <dbReference type="PROSITE-ProRule" id="PRU10111"/>
    </source>
</evidence>
<comment type="catalytic activity">
    <reaction evidence="9 10">
        <text>oxaloacetate + phosphate = phosphoenolpyruvate + hydrogencarbonate</text>
        <dbReference type="Rhea" id="RHEA:28370"/>
        <dbReference type="ChEBI" id="CHEBI:16452"/>
        <dbReference type="ChEBI" id="CHEBI:17544"/>
        <dbReference type="ChEBI" id="CHEBI:43474"/>
        <dbReference type="ChEBI" id="CHEBI:58702"/>
        <dbReference type="EC" id="4.1.1.31"/>
    </reaction>
</comment>
<dbReference type="RefSeq" id="WP_134357932.1">
    <property type="nucleotide sequence ID" value="NZ_CP038033.1"/>
</dbReference>
<dbReference type="Gene3D" id="1.20.1440.90">
    <property type="entry name" value="Phosphoenolpyruvate/pyruvate domain"/>
    <property type="match status" value="1"/>
</dbReference>
<dbReference type="GO" id="GO:0006099">
    <property type="term" value="P:tricarboxylic acid cycle"/>
    <property type="evidence" value="ECO:0007669"/>
    <property type="project" value="InterPro"/>
</dbReference>
<dbReference type="InterPro" id="IPR022805">
    <property type="entry name" value="PEP_COase_bac/pln-type"/>
</dbReference>
<comment type="subunit">
    <text evidence="10">Homotetramer.</text>
</comment>
<evidence type="ECO:0000256" key="3">
    <source>
        <dbReference type="ARBA" id="ARBA00008346"/>
    </source>
</evidence>
<dbReference type="NCBIfam" id="NF000584">
    <property type="entry name" value="PRK00009.1"/>
    <property type="match status" value="1"/>
</dbReference>
<dbReference type="SUPFAM" id="SSF51621">
    <property type="entry name" value="Phosphoenolpyruvate/pyruvate domain"/>
    <property type="match status" value="1"/>
</dbReference>
<evidence type="ECO:0000256" key="9">
    <source>
        <dbReference type="ARBA" id="ARBA00048995"/>
    </source>
</evidence>
<feature type="active site" evidence="10 12">
    <location>
        <position position="593"/>
    </location>
</feature>
<name>A0A4P7BZT0_9GAMM</name>
<dbReference type="InterPro" id="IPR018129">
    <property type="entry name" value="PEP_COase_Lys_AS"/>
</dbReference>
<evidence type="ECO:0000256" key="8">
    <source>
        <dbReference type="ARBA" id="ARBA00023300"/>
    </source>
</evidence>
<evidence type="ECO:0000256" key="7">
    <source>
        <dbReference type="ARBA" id="ARBA00023239"/>
    </source>
</evidence>
<dbReference type="EC" id="4.1.1.31" evidence="4 10"/>
<evidence type="ECO:0000256" key="4">
    <source>
        <dbReference type="ARBA" id="ARBA00012305"/>
    </source>
</evidence>
<keyword evidence="6 10" id="KW-0460">Magnesium</keyword>
<comment type="function">
    <text evidence="2 10">Forms oxaloacetate, a four-carbon dicarboxylic acid source for the tricarboxylic acid cycle.</text>
</comment>
<dbReference type="AlphaFoldDB" id="A0A4P7BZT0"/>
<evidence type="ECO:0000256" key="1">
    <source>
        <dbReference type="ARBA" id="ARBA00001946"/>
    </source>
</evidence>
<evidence type="ECO:0000256" key="6">
    <source>
        <dbReference type="ARBA" id="ARBA00022842"/>
    </source>
</evidence>
<keyword evidence="13" id="KW-0670">Pyruvate</keyword>
<feature type="active site" evidence="10 11">
    <location>
        <position position="157"/>
    </location>
</feature>
<evidence type="ECO:0000313" key="13">
    <source>
        <dbReference type="EMBL" id="QBQ54740.1"/>
    </source>
</evidence>
<reference evidence="13 14" key="1">
    <citation type="submission" date="2019-03" db="EMBL/GenBank/DDBJ databases">
        <title>The genome sequence of Nitrosococcus wardiae strain D1FHST reveals the archetypal metabolic capacity of ammonia-oxidizing Gammaproteobacteria.</title>
        <authorList>
            <person name="Wang L."/>
            <person name="Lim C.K."/>
            <person name="Hanson T.E."/>
            <person name="Dang H."/>
            <person name="Klotz M.G."/>
        </authorList>
    </citation>
    <scope>NUCLEOTIDE SEQUENCE [LARGE SCALE GENOMIC DNA]</scope>
    <source>
        <strain evidence="13 14">D1FHS</strain>
    </source>
</reference>
<dbReference type="GO" id="GO:0000287">
    <property type="term" value="F:magnesium ion binding"/>
    <property type="evidence" value="ECO:0007669"/>
    <property type="project" value="UniProtKB-UniRule"/>
</dbReference>
<dbReference type="GO" id="GO:0006107">
    <property type="term" value="P:oxaloacetate metabolic process"/>
    <property type="evidence" value="ECO:0007669"/>
    <property type="project" value="UniProtKB-UniRule"/>
</dbReference>
<dbReference type="InterPro" id="IPR015813">
    <property type="entry name" value="Pyrv/PenolPyrv_kinase-like_dom"/>
</dbReference>
<dbReference type="GO" id="GO:0008964">
    <property type="term" value="F:phosphoenolpyruvate carboxylase activity"/>
    <property type="evidence" value="ECO:0007669"/>
    <property type="project" value="UniProtKB-UniRule"/>
</dbReference>
<evidence type="ECO:0000313" key="14">
    <source>
        <dbReference type="Proteomes" id="UP000294325"/>
    </source>
</evidence>
<accession>A0A4P7BZT0</accession>
<gene>
    <name evidence="10" type="primary">ppc</name>
    <name evidence="13" type="ORF">E3U44_09630</name>
</gene>
<sequence>MKHGYELDIKAKEIGLSEPLAKHLTLLGTFLEQAIRDQAGSKTLNLMGELHRLCEQVNAKDRATLCEGADIQIQKLSHDQIVWLLHAYTSFFHLANQAEQQEIIRINRERVRQSSIDKPRPESIDEAIHHLQKQGYTREQVLTLLGQLDIQPTLTAHPTEARRRSILFKQQRISGLLAELSQYNSTTPPEKEQILDNLYNQTALLLATDEVRAERPTVKQEIHQGLYFMRIAIWEVAVQIYQDTQRALQQYYDYGEAPDFPPFLRYRSWIGGDRDGNPHVTPEITRWTIMTHRETALGLYCAELQELYHELSLSERQVKVPQALYRSLEQDARETPLGHKFSEQLQREPYRLKISYMMAQLGKLLKPPNQTGTGENSYNSKRFIEDLQLIKQCLEESGFGKISRHGKLGRLLILAKTFGFHLAALDVRQHSHIHEKAVANLLQIAGITRDYLALSEKERLAVLSAQLQKPHPLLVQNTVLPGATQQVLETFAVIRDAIAQEPEAIGSYVISMTHTVSDLLEAMLLAKEAQLWQLEDGKVICPLDFVPLFETIEDLDAADKRMLDLLKHPLYRQQIVARGHFQEIMLGYSDSSKDGGYWMANWALHKAQKRLGKLCHQQKIDFRLFHGRGGTVGRGGGRTSQAAILAMPPAVHNGRIRFTEQGEVISFRYALPPMARRHTEQIVNAMIQATAVAAQSGDEPSDDSHHEHLMERIAQQAMGAYRGLINQDGFWSWYTQVTPIEHISHLPIASRPISRTSATEVDFKSLRAIPWVFAWTQTRYLVPGWFGLGQALPKIIADETRQETLQQMYQQWPFFNTIIDDAQREMARARLKTASHYARLASQNKTRFHDMIVADFEKARKIILEISGQQELLDSTPTIQKTIVFRNPYTDALNLLQIELMKRYRQAPENEKELLRQALFLSLNGIAAAMQSTG</sequence>
<evidence type="ECO:0000256" key="5">
    <source>
        <dbReference type="ARBA" id="ARBA00022419"/>
    </source>
</evidence>
<comment type="similarity">
    <text evidence="3 10">Belongs to the PEPCase type 1 family.</text>
</comment>
<dbReference type="PANTHER" id="PTHR30523">
    <property type="entry name" value="PHOSPHOENOLPYRUVATE CARBOXYLASE"/>
    <property type="match status" value="1"/>
</dbReference>
<proteinExistence type="inferred from homology"/>
<protein>
    <recommendedName>
        <fullName evidence="5 10">Phosphoenolpyruvate carboxylase</fullName>
        <shortName evidence="10">PEPC</shortName>
        <shortName evidence="10">PEPCase</shortName>
        <ecNumber evidence="4 10">4.1.1.31</ecNumber>
    </recommendedName>
</protein>
<evidence type="ECO:0000256" key="2">
    <source>
        <dbReference type="ARBA" id="ARBA00003670"/>
    </source>
</evidence>
<dbReference type="EMBL" id="CP038033">
    <property type="protein sequence ID" value="QBQ54740.1"/>
    <property type="molecule type" value="Genomic_DNA"/>
</dbReference>
<dbReference type="InterPro" id="IPR033129">
    <property type="entry name" value="PEPCASE_His_AS"/>
</dbReference>
<dbReference type="PRINTS" id="PR00150">
    <property type="entry name" value="PEPCARBXLASE"/>
</dbReference>
<dbReference type="PANTHER" id="PTHR30523:SF6">
    <property type="entry name" value="PHOSPHOENOLPYRUVATE CARBOXYLASE"/>
    <property type="match status" value="1"/>
</dbReference>
<evidence type="ECO:0000256" key="10">
    <source>
        <dbReference type="HAMAP-Rule" id="MF_00595"/>
    </source>
</evidence>
<dbReference type="GO" id="GO:0005829">
    <property type="term" value="C:cytosol"/>
    <property type="evidence" value="ECO:0007669"/>
    <property type="project" value="TreeGrafter"/>
</dbReference>
<dbReference type="HAMAP" id="MF_00595">
    <property type="entry name" value="PEPcase_type1"/>
    <property type="match status" value="1"/>
</dbReference>
<keyword evidence="14" id="KW-1185">Reference proteome</keyword>
<dbReference type="OrthoDB" id="9768133at2"/>
<evidence type="ECO:0000256" key="12">
    <source>
        <dbReference type="PROSITE-ProRule" id="PRU10112"/>
    </source>
</evidence>
<dbReference type="KEGG" id="nwr:E3U44_09630"/>
<dbReference type="GO" id="GO:0015977">
    <property type="term" value="P:carbon fixation"/>
    <property type="evidence" value="ECO:0007669"/>
    <property type="project" value="UniProtKB-UniRule"/>
</dbReference>
<dbReference type="PROSITE" id="PS00393">
    <property type="entry name" value="PEPCASE_2"/>
    <property type="match status" value="1"/>
</dbReference>
<dbReference type="InterPro" id="IPR021135">
    <property type="entry name" value="PEP_COase"/>
</dbReference>
<organism evidence="13 14">
    <name type="scientific">Nitrosococcus wardiae</name>
    <dbReference type="NCBI Taxonomy" id="1814290"/>
    <lineage>
        <taxon>Bacteria</taxon>
        <taxon>Pseudomonadati</taxon>
        <taxon>Pseudomonadota</taxon>
        <taxon>Gammaproteobacteria</taxon>
        <taxon>Chromatiales</taxon>
        <taxon>Chromatiaceae</taxon>
        <taxon>Nitrosococcus</taxon>
    </lineage>
</organism>
<keyword evidence="7 10" id="KW-0456">Lyase</keyword>
<keyword evidence="8 10" id="KW-0120">Carbon dioxide fixation</keyword>
<dbReference type="Proteomes" id="UP000294325">
    <property type="component" value="Chromosome"/>
</dbReference>